<gene>
    <name evidence="2" type="ORF">BBG20_24045</name>
    <name evidence="3" type="ORF">C9382_14770</name>
</gene>
<evidence type="ECO:0000313" key="2">
    <source>
        <dbReference type="EMBL" id="OCW21724.1"/>
    </source>
</evidence>
<dbReference type="EMBL" id="MAUE01000038">
    <property type="protein sequence ID" value="OCW21724.1"/>
    <property type="molecule type" value="Genomic_DNA"/>
</dbReference>
<dbReference type="InterPro" id="IPR046673">
    <property type="entry name" value="ToxA_N"/>
</dbReference>
<comment type="caution">
    <text evidence="3">The sequence shown here is derived from an EMBL/GenBank/DDBJ whole genome shotgun (WGS) entry which is preliminary data.</text>
</comment>
<dbReference type="EMBL" id="PYWW01000035">
    <property type="protein sequence ID" value="PTC28486.1"/>
    <property type="molecule type" value="Genomic_DNA"/>
</dbReference>
<proteinExistence type="predicted"/>
<name>A0A2T4FYJ7_9PSED</name>
<dbReference type="RefSeq" id="WP_065907865.1">
    <property type="nucleotide sequence ID" value="NZ_MAUE01000038.1"/>
</dbReference>
<accession>A0A2T4FYJ7</accession>
<reference evidence="2 4" key="1">
    <citation type="submission" date="2016-06" db="EMBL/GenBank/DDBJ databases">
        <title>Draft genome sequence of Pseudomonas sp. S1E40, a novel strain antagonistic activity to fungal plant pathogen.</title>
        <authorList>
            <person name="Tambong J.T."/>
            <person name="Tchagang C."/>
            <person name="Xu R."/>
        </authorList>
    </citation>
    <scope>NUCLEOTIDE SEQUENCE [LARGE SCALE GENOMIC DNA]</scope>
    <source>
        <strain evidence="2 4">S1E40</strain>
    </source>
</reference>
<organism evidence="3 5">
    <name type="scientific">Pseudomonas aylmerensis</name>
    <dbReference type="NCBI Taxonomy" id="1869229"/>
    <lineage>
        <taxon>Bacteria</taxon>
        <taxon>Pseudomonadati</taxon>
        <taxon>Pseudomonadota</taxon>
        <taxon>Gammaproteobacteria</taxon>
        <taxon>Pseudomonadales</taxon>
        <taxon>Pseudomonadaceae</taxon>
        <taxon>Pseudomonas</taxon>
    </lineage>
</organism>
<dbReference type="Proteomes" id="UP000095081">
    <property type="component" value="Unassembled WGS sequence"/>
</dbReference>
<dbReference type="Proteomes" id="UP000240571">
    <property type="component" value="Unassembled WGS sequence"/>
</dbReference>
<keyword evidence="4" id="KW-1185">Reference proteome</keyword>
<evidence type="ECO:0000259" key="1">
    <source>
        <dbReference type="Pfam" id="PF20178"/>
    </source>
</evidence>
<dbReference type="Pfam" id="PF20178">
    <property type="entry name" value="ToxA_N"/>
    <property type="match status" value="1"/>
</dbReference>
<dbReference type="OrthoDB" id="7003488at2"/>
<sequence>MPQDTPATPLLLPHRSDTLARAVARQFTGRPTLRQVVDQHVHERLLEQFPSLVLDMSSVKLAVPNQRRGWDLRRLSDVILDYLGHGTPLNMTEVIDTRRCFLSQRPPLHLTYEADGPREPDMAVIERVIADLPFTLPIAFQDALNRYWNGAADTGASRWQWLGDLLADNLKSTASLLPAGFAQDMLYAVSRQPDRREREGVRAYCLEGCVIHQGRTTRLLSSDLLLVQGDHVLLCQASGNVENFASVDAFNQAWGQRLAAALLAEKIQVKHYEPDGNLFDIQAALLLNQQLDDLDALRLPATDGVRALEQRFADATDPVPAFLAAPVPDPTHQARLQAALPDWLQAASADQRFAYRQGLVDQARVQRENAGASFLDGVESLQAFTVRTLREQMRRDHPESSVEPENLQLTFHVPVGDLHSGYLAPVSMSLTELAIHNLAAAPQGRMSVRDTSGAALPAWFNEDYVLGEKGVFHSTPGLIRQVDIGRHYPAKIREWLLGDSPDIRRREALFGEQLSVQLPRQALEQAIRQEHGLTFQGYRYIKAVLQRSAPGRVVEGQDIVIRPLAFVRTPDARPDSVASMFIIEPRDQGNGPHLLYRPLYPDALHQFASRQALFDAIAEPGALQDSVLAWLPDKTRSIYSHGGFQSPHILRFGQGDDTVQWPAPPPAQLAQDLNGGEVPGSLAQSLATGNLLQYLYGSNARALVDLADRDSVSNAESRWAVLLEGGWLLFNALLMPLLRGPAMAVGWILQLAVSLKHDLGGLQSDDAAARELAWVDVLLNIGLLVLHAASPTDAAPRLPTRTPGEPTLPLAALRRPASAPSAPTLIEHGPIGLPSEPVAGDQTLVDFIHSNAGDASRRRLLDALRELNVAWPVPPPTPVEIGPHRGLYSIDRRWHASVGGLLFEVNIQAETDALFIVHPQKPEHPGFELKTDGQGHWSLDLGLKLRGGGPKNRFKAKLVQIEEQRAQAHEHAKRIEGLIAAVSREQLSFVDGIFPAKALLESLDQQLLVAHTALRAAPENPVLIQAHAATARSRARAKVSFQVLLERFERTAAPQQQHRRDLLEAYRKIKVADGKFDYEANAQEVYTSMLAGDELHIAFTDALHRSTFFSDQGESLVELAGRPGDTAAIRYVYDLVQTNFAASERHFKAVLDIENALETLAGDLKSGPAERYKYLSAVPARRFYNRVTATLETLDLLALLSIDLTFEPHTAEELYFFQNQRLLHTVESSRVNTHLDLLATEGFTVAERKAVLLNLIDHYSHRLQVYRALMDINSPLIIPRYMPLLIERLETVRSAAEADLADVLREDEFLPPQTGVFKPLKIAVPGKRVFKSRDKGALVGELQAPDADTPFPTIITRNPITQQPSGRFIEHPGEGWVEIVDAPPSRPAEKPPTRSLASLRTQSQQLLEEVGAIERSIKFQKNKLKDPQRRDDLNPRDWDDMLQYQAQRIESIADEIQRQHQEPQTVERLRTRAGELRTQGRQHCIEGLKAQRPRQANIDYLRIHAAVDIGLVHGPQRTAAGDYVTEFAVREKNALTVLWYAHFHYARAGVPAAEYTKAHLKRPEHRFITFKDLLAQAGNDNRAIVRDVYNPITPPLDQRLFLSLLPA</sequence>
<evidence type="ECO:0000313" key="4">
    <source>
        <dbReference type="Proteomes" id="UP000095081"/>
    </source>
</evidence>
<feature type="domain" description="Dermonecrotic toxin N-terminal" evidence="1">
    <location>
        <begin position="376"/>
        <end position="619"/>
    </location>
</feature>
<reference evidence="3 5" key="2">
    <citation type="submission" date="2018-03" db="EMBL/GenBank/DDBJ databases">
        <title>Diversity of bacteria associated with corn roots inoculated with woodland soils in Canada, and Description of Pseudomonas aylmerense sp. nov.</title>
        <authorList>
            <person name="Tambong J.T."/>
            <person name="Xu R."/>
            <person name="Tchagang C."/>
        </authorList>
    </citation>
    <scope>NUCLEOTIDE SEQUENCE [LARGE SCALE GENOMIC DNA]</scope>
    <source>
        <strain evidence="3 5">S1E44</strain>
    </source>
</reference>
<evidence type="ECO:0000313" key="5">
    <source>
        <dbReference type="Proteomes" id="UP000240571"/>
    </source>
</evidence>
<protein>
    <recommendedName>
        <fullName evidence="1">Dermonecrotic toxin N-terminal domain-containing protein</fullName>
    </recommendedName>
</protein>
<evidence type="ECO:0000313" key="3">
    <source>
        <dbReference type="EMBL" id="PTC28486.1"/>
    </source>
</evidence>